<dbReference type="InParanoid" id="A0A1Y2GI53"/>
<keyword evidence="4" id="KW-1133">Transmembrane helix</keyword>
<dbReference type="PANTHER" id="PTHR46093">
    <property type="entry name" value="ACYL-COA-BINDING DOMAIN-CONTAINING PROTEIN 5"/>
    <property type="match status" value="1"/>
</dbReference>
<dbReference type="AlphaFoldDB" id="A0A1Y2GI53"/>
<evidence type="ECO:0000256" key="3">
    <source>
        <dbReference type="SAM" id="MobiDB-lite"/>
    </source>
</evidence>
<organism evidence="5 6">
    <name type="scientific">Lobosporangium transversale</name>
    <dbReference type="NCBI Taxonomy" id="64571"/>
    <lineage>
        <taxon>Eukaryota</taxon>
        <taxon>Fungi</taxon>
        <taxon>Fungi incertae sedis</taxon>
        <taxon>Mucoromycota</taxon>
        <taxon>Mortierellomycotina</taxon>
        <taxon>Mortierellomycetes</taxon>
        <taxon>Mortierellales</taxon>
        <taxon>Mortierellaceae</taxon>
        <taxon>Lobosporangium</taxon>
    </lineage>
</organism>
<reference evidence="5 6" key="1">
    <citation type="submission" date="2016-07" db="EMBL/GenBank/DDBJ databases">
        <title>Pervasive Adenine N6-methylation of Active Genes in Fungi.</title>
        <authorList>
            <consortium name="DOE Joint Genome Institute"/>
            <person name="Mondo S.J."/>
            <person name="Dannebaum R.O."/>
            <person name="Kuo R.C."/>
            <person name="Labutti K."/>
            <person name="Haridas S."/>
            <person name="Kuo A."/>
            <person name="Salamov A."/>
            <person name="Ahrendt S.R."/>
            <person name="Lipzen A."/>
            <person name="Sullivan W."/>
            <person name="Andreopoulos W.B."/>
            <person name="Clum A."/>
            <person name="Lindquist E."/>
            <person name="Daum C."/>
            <person name="Ramamoorthy G.K."/>
            <person name="Gryganskyi A."/>
            <person name="Culley D."/>
            <person name="Magnuson J.K."/>
            <person name="James T.Y."/>
            <person name="O'Malley M.A."/>
            <person name="Stajich J.E."/>
            <person name="Spatafora J.W."/>
            <person name="Visel A."/>
            <person name="Grigoriev I.V."/>
        </authorList>
    </citation>
    <scope>NUCLEOTIDE SEQUENCE [LARGE SCALE GENOMIC DNA]</scope>
    <source>
        <strain evidence="5 6">NRRL 3116</strain>
    </source>
</reference>
<accession>A0A1Y2GI53</accession>
<keyword evidence="2" id="KW-0677">Repeat</keyword>
<keyword evidence="4" id="KW-0812">Transmembrane</keyword>
<comment type="caution">
    <text evidence="5">The sequence shown here is derived from an EMBL/GenBank/DDBJ whole genome shotgun (WGS) entry which is preliminary data.</text>
</comment>
<dbReference type="EMBL" id="MCFF01000031">
    <property type="protein sequence ID" value="ORZ10357.1"/>
    <property type="molecule type" value="Genomic_DNA"/>
</dbReference>
<protein>
    <recommendedName>
        <fullName evidence="7">Galactose oxidase</fullName>
    </recommendedName>
</protein>
<dbReference type="Proteomes" id="UP000193648">
    <property type="component" value="Unassembled WGS sequence"/>
</dbReference>
<dbReference type="RefSeq" id="XP_021879264.1">
    <property type="nucleotide sequence ID" value="XM_022030347.1"/>
</dbReference>
<evidence type="ECO:0000313" key="6">
    <source>
        <dbReference type="Proteomes" id="UP000193648"/>
    </source>
</evidence>
<evidence type="ECO:0000313" key="5">
    <source>
        <dbReference type="EMBL" id="ORZ10357.1"/>
    </source>
</evidence>
<evidence type="ECO:0000256" key="1">
    <source>
        <dbReference type="ARBA" id="ARBA00022441"/>
    </source>
</evidence>
<dbReference type="GeneID" id="33572189"/>
<evidence type="ECO:0008006" key="7">
    <source>
        <dbReference type="Google" id="ProtNLM"/>
    </source>
</evidence>
<feature type="transmembrane region" description="Helical" evidence="4">
    <location>
        <begin position="488"/>
        <end position="509"/>
    </location>
</feature>
<dbReference type="PANTHER" id="PTHR46093:SF3">
    <property type="entry name" value="ACYL-COA-BINDING DOMAIN-CONTAINING PROTEIN 4"/>
    <property type="match status" value="1"/>
</dbReference>
<proteinExistence type="predicted"/>
<evidence type="ECO:0000256" key="2">
    <source>
        <dbReference type="ARBA" id="ARBA00022737"/>
    </source>
</evidence>
<feature type="compositionally biased region" description="Low complexity" evidence="3">
    <location>
        <begin position="562"/>
        <end position="586"/>
    </location>
</feature>
<dbReference type="SUPFAM" id="SSF117281">
    <property type="entry name" value="Kelch motif"/>
    <property type="match status" value="1"/>
</dbReference>
<feature type="region of interest" description="Disordered" evidence="3">
    <location>
        <begin position="562"/>
        <end position="615"/>
    </location>
</feature>
<feature type="region of interest" description="Disordered" evidence="3">
    <location>
        <begin position="658"/>
        <end position="720"/>
    </location>
</feature>
<name>A0A1Y2GI53_9FUNG</name>
<keyword evidence="6" id="KW-1185">Reference proteome</keyword>
<dbReference type="Pfam" id="PF24681">
    <property type="entry name" value="Kelch_KLHDC2_KLHL20_DRC7"/>
    <property type="match status" value="1"/>
</dbReference>
<keyword evidence="1" id="KW-0880">Kelch repeat</keyword>
<dbReference type="Gene3D" id="2.120.10.80">
    <property type="entry name" value="Kelch-type beta propeller"/>
    <property type="match status" value="1"/>
</dbReference>
<sequence>MSLPIPQHSHYRSTASLDKNSFLIPQKFSRRPTSFTSPIISTLVVLAFVGWPSFFVQLTMAVAPRPVGGFAICQTTSSLHIQGGVTYSDDGTYLTTTNQHFRLDLSKGFSLSGASNPPVWVNMTTHYSPFQRFHAGACTPDSATFLTVGNADSVNTGASGGGFMMAYSVTKGTWIAVTQAVSEATGSNNNGSGRRYDQTGAGAGIVGAGRTMPGFALATTTNNKAITGQGVVIGGGWISQKGSTHSALATELTNLVTEADLVTIGSDGSVESLTWSVVPKAGNGGYNVNRNLGSLAGAKVVILPSSGKAVVLGGVTGGRSNGLSFSTIPIIDMATGVVILQRTQSSTPNATPQERYGHCVALSADGNTIYVFGGSLVSNDMLTNNFFALDIRTWTWLQPTVKTSLASPPPVRDHQCVIIGNQFLSLFGFNTNGVPDSGSSARATPPIYVLSTSQWEWSAQYTPLPGTPAPPTPPDVPTDDKKSKINGVGIAFGVIFGLAFLGVIGYMIFSHKRKQRRKAERLKLIELEEQKKEEVRLEKERLEKMRDAPLPPTPPMMAHVYNNDNNNNNNNSNYQGQGQGYDYNTNMHTNKNGGAYYQSPPPPQMSGAPSTNYYQAQDPFQNTTYQHYQPQYQQQQQIQPPLTSNSYYPQTGDVYDRAQFNHPSSSGPSSAFIPEEMGSRSSAMDANYVGGYPGHHQTANYKMSLESEGGTRLPPGPSYR</sequence>
<feature type="transmembrane region" description="Helical" evidence="4">
    <location>
        <begin position="35"/>
        <end position="56"/>
    </location>
</feature>
<keyword evidence="4" id="KW-0472">Membrane</keyword>
<dbReference type="OrthoDB" id="540004at2759"/>
<evidence type="ECO:0000256" key="4">
    <source>
        <dbReference type="SAM" id="Phobius"/>
    </source>
</evidence>
<gene>
    <name evidence="5" type="ORF">BCR41DRAFT_423898</name>
</gene>
<dbReference type="InterPro" id="IPR015915">
    <property type="entry name" value="Kelch-typ_b-propeller"/>
</dbReference>